<gene>
    <name evidence="1" type="primary">ssnA_4</name>
    <name evidence="1" type="ORF">NCTC12965_03104</name>
</gene>
<dbReference type="AlphaFoldDB" id="A0A4U9UC33"/>
<sequence length="34" mass="4101">MVYQDRQFPFDVEPIYAEARKVAAKLWQRMDALN</sequence>
<dbReference type="EMBL" id="CABEEZ010000068">
    <property type="protein sequence ID" value="VTR30730.1"/>
    <property type="molecule type" value="Genomic_DNA"/>
</dbReference>
<reference evidence="1" key="1">
    <citation type="submission" date="2019-05" db="EMBL/GenBank/DDBJ databases">
        <authorList>
            <consortium name="Pathogen Informatics"/>
        </authorList>
    </citation>
    <scope>NUCLEOTIDE SEQUENCE [LARGE SCALE GENOMIC DNA]</scope>
    <source>
        <strain evidence="1">NCTC12965</strain>
    </source>
</reference>
<protein>
    <submittedName>
        <fullName evidence="1">Putative chlorohydrolase/aminohydrolase</fullName>
    </submittedName>
</protein>
<keyword evidence="1" id="KW-0378">Hydrolase</keyword>
<dbReference type="GO" id="GO:0016787">
    <property type="term" value="F:hydrolase activity"/>
    <property type="evidence" value="ECO:0007669"/>
    <property type="project" value="UniProtKB-KW"/>
</dbReference>
<accession>A0A4U9UC33</accession>
<proteinExistence type="predicted"/>
<organism evidence="1">
    <name type="scientific">Serratia fonticola</name>
    <dbReference type="NCBI Taxonomy" id="47917"/>
    <lineage>
        <taxon>Bacteria</taxon>
        <taxon>Pseudomonadati</taxon>
        <taxon>Pseudomonadota</taxon>
        <taxon>Gammaproteobacteria</taxon>
        <taxon>Enterobacterales</taxon>
        <taxon>Yersiniaceae</taxon>
        <taxon>Serratia</taxon>
    </lineage>
</organism>
<name>A0A4U9UC33_SERFO</name>
<evidence type="ECO:0000313" key="1">
    <source>
        <dbReference type="EMBL" id="VTR30730.1"/>
    </source>
</evidence>